<dbReference type="GO" id="GO:0004888">
    <property type="term" value="F:transmembrane signaling receptor activity"/>
    <property type="evidence" value="ECO:0007669"/>
    <property type="project" value="InterPro"/>
</dbReference>
<evidence type="ECO:0000256" key="1">
    <source>
        <dbReference type="ARBA" id="ARBA00022692"/>
    </source>
</evidence>
<dbReference type="SMART" id="SM00283">
    <property type="entry name" value="MA"/>
    <property type="match status" value="1"/>
</dbReference>
<dbReference type="AlphaFoldDB" id="A0A4Q7ZM40"/>
<dbReference type="Pfam" id="PF00672">
    <property type="entry name" value="HAMP"/>
    <property type="match status" value="1"/>
</dbReference>
<evidence type="ECO:0000256" key="4">
    <source>
        <dbReference type="ARBA" id="ARBA00029447"/>
    </source>
</evidence>
<organism evidence="9 10">
    <name type="scientific">Krasilnikovia cinnamomea</name>
    <dbReference type="NCBI Taxonomy" id="349313"/>
    <lineage>
        <taxon>Bacteria</taxon>
        <taxon>Bacillati</taxon>
        <taxon>Actinomycetota</taxon>
        <taxon>Actinomycetes</taxon>
        <taxon>Micromonosporales</taxon>
        <taxon>Micromonosporaceae</taxon>
        <taxon>Krasilnikovia</taxon>
    </lineage>
</organism>
<evidence type="ECO:0000313" key="10">
    <source>
        <dbReference type="Proteomes" id="UP000292564"/>
    </source>
</evidence>
<accession>A0A4Q7ZM40</accession>
<gene>
    <name evidence="9" type="ORF">EV385_3292</name>
</gene>
<dbReference type="PANTHER" id="PTHR32089">
    <property type="entry name" value="METHYL-ACCEPTING CHEMOTAXIS PROTEIN MCPB"/>
    <property type="match status" value="1"/>
</dbReference>
<protein>
    <submittedName>
        <fullName evidence="9">Methyl-accepting chemotaxis protein</fullName>
    </submittedName>
</protein>
<comment type="similarity">
    <text evidence="4">Belongs to the methyl-accepting chemotaxis (MCP) protein family.</text>
</comment>
<dbReference type="SMART" id="SM00304">
    <property type="entry name" value="HAMP"/>
    <property type="match status" value="1"/>
</dbReference>
<dbReference type="EMBL" id="SHKY01000001">
    <property type="protein sequence ID" value="RZU51463.1"/>
    <property type="molecule type" value="Genomic_DNA"/>
</dbReference>
<evidence type="ECO:0000259" key="7">
    <source>
        <dbReference type="PROSITE" id="PS50111"/>
    </source>
</evidence>
<dbReference type="InterPro" id="IPR003660">
    <property type="entry name" value="HAMP_dom"/>
</dbReference>
<dbReference type="PROSITE" id="PS50111">
    <property type="entry name" value="CHEMOTAXIS_TRANSDUC_2"/>
    <property type="match status" value="1"/>
</dbReference>
<keyword evidence="6" id="KW-0472">Membrane</keyword>
<dbReference type="SUPFAM" id="SSF58104">
    <property type="entry name" value="Methyl-accepting chemotaxis protein (MCP) signaling domain"/>
    <property type="match status" value="1"/>
</dbReference>
<evidence type="ECO:0000256" key="5">
    <source>
        <dbReference type="PROSITE-ProRule" id="PRU00284"/>
    </source>
</evidence>
<keyword evidence="2 6" id="KW-1133">Transmembrane helix</keyword>
<keyword evidence="10" id="KW-1185">Reference proteome</keyword>
<sequence>MGLVRNLRVGVRLGAAFGLVGLLLAVTVGLGLWGQARMEEATNRVTEAAGIRSHAQTAKFRTADFAGWQTGYAFDVVRGVPNAADDTVGQRKEFLASTAAFRTDLAALRSDQLTAQERETVANLQKSFEAFVQVDQKIIAGYRAGTPASIAASNDLASGESLEWMAKIVQGADTLVDQSAKAADQARADFTATSRDTRLLVVGTGVVCVLLAGALAFLVTRTIVRPLGRMVAAMRQVADKDLTVRVGLTGRDELAELGRAVDTTLDALSASFAVISADTTTVADAAGQLAQVSAHLGGAATETSAQSDQVASASEEVSRNVQTVATGTEEMTAAIAEISGSATEAARVAASGVDGAREASRVIAKLGASSAEIGTVIKLITEIAEQTNLLALNATIEAARAGESGKGFAVVAGEVKDLAQATAKATDDISLLVQTIQQDTAAAGTAIARVDDIINRINDYSVTIAGAVEEQTATTQEMSRGVGEAASGSAQIAENISGVALAAQTTSAGSEQAHQTAEELTRVADRLRGEVSQFRT</sequence>
<evidence type="ECO:0000313" key="9">
    <source>
        <dbReference type="EMBL" id="RZU51463.1"/>
    </source>
</evidence>
<dbReference type="OrthoDB" id="3506500at2"/>
<dbReference type="Pfam" id="PF00015">
    <property type="entry name" value="MCPsignal"/>
    <property type="match status" value="1"/>
</dbReference>
<dbReference type="RefSeq" id="WP_130510229.1">
    <property type="nucleotide sequence ID" value="NZ_SHKY01000001.1"/>
</dbReference>
<dbReference type="PANTHER" id="PTHR32089:SF112">
    <property type="entry name" value="LYSOZYME-LIKE PROTEIN-RELATED"/>
    <property type="match status" value="1"/>
</dbReference>
<dbReference type="GO" id="GO:0016020">
    <property type="term" value="C:membrane"/>
    <property type="evidence" value="ECO:0007669"/>
    <property type="project" value="InterPro"/>
</dbReference>
<feature type="transmembrane region" description="Helical" evidence="6">
    <location>
        <begin position="12"/>
        <end position="34"/>
    </location>
</feature>
<keyword evidence="1 6" id="KW-0812">Transmembrane</keyword>
<dbReference type="InterPro" id="IPR004090">
    <property type="entry name" value="Chemotax_Me-accpt_rcpt"/>
</dbReference>
<dbReference type="InterPro" id="IPR004089">
    <property type="entry name" value="MCPsignal_dom"/>
</dbReference>
<dbReference type="Gene3D" id="1.10.287.950">
    <property type="entry name" value="Methyl-accepting chemotaxis protein"/>
    <property type="match status" value="1"/>
</dbReference>
<feature type="domain" description="Methyl-accepting transducer" evidence="7">
    <location>
        <begin position="278"/>
        <end position="521"/>
    </location>
</feature>
<dbReference type="Proteomes" id="UP000292564">
    <property type="component" value="Unassembled WGS sequence"/>
</dbReference>
<dbReference type="CDD" id="cd06225">
    <property type="entry name" value="HAMP"/>
    <property type="match status" value="1"/>
</dbReference>
<name>A0A4Q7ZM40_9ACTN</name>
<dbReference type="PROSITE" id="PS50885">
    <property type="entry name" value="HAMP"/>
    <property type="match status" value="1"/>
</dbReference>
<evidence type="ECO:0000259" key="8">
    <source>
        <dbReference type="PROSITE" id="PS50885"/>
    </source>
</evidence>
<evidence type="ECO:0000256" key="3">
    <source>
        <dbReference type="ARBA" id="ARBA00023224"/>
    </source>
</evidence>
<evidence type="ECO:0000256" key="2">
    <source>
        <dbReference type="ARBA" id="ARBA00022989"/>
    </source>
</evidence>
<comment type="caution">
    <text evidence="9">The sequence shown here is derived from an EMBL/GenBank/DDBJ whole genome shotgun (WGS) entry which is preliminary data.</text>
</comment>
<dbReference type="GO" id="GO:0007165">
    <property type="term" value="P:signal transduction"/>
    <property type="evidence" value="ECO:0007669"/>
    <property type="project" value="UniProtKB-KW"/>
</dbReference>
<reference evidence="9 10" key="1">
    <citation type="submission" date="2019-02" db="EMBL/GenBank/DDBJ databases">
        <title>Sequencing the genomes of 1000 actinobacteria strains.</title>
        <authorList>
            <person name="Klenk H.-P."/>
        </authorList>
    </citation>
    <scope>NUCLEOTIDE SEQUENCE [LARGE SCALE GENOMIC DNA]</scope>
    <source>
        <strain evidence="9 10">DSM 45162</strain>
    </source>
</reference>
<keyword evidence="3 5" id="KW-0807">Transducer</keyword>
<feature type="domain" description="HAMP" evidence="8">
    <location>
        <begin position="221"/>
        <end position="273"/>
    </location>
</feature>
<proteinExistence type="inferred from homology"/>
<evidence type="ECO:0000256" key="6">
    <source>
        <dbReference type="SAM" id="Phobius"/>
    </source>
</evidence>
<dbReference type="PRINTS" id="PR00260">
    <property type="entry name" value="CHEMTRNSDUCR"/>
</dbReference>
<feature type="transmembrane region" description="Helical" evidence="6">
    <location>
        <begin position="199"/>
        <end position="219"/>
    </location>
</feature>
<dbReference type="GO" id="GO:0006935">
    <property type="term" value="P:chemotaxis"/>
    <property type="evidence" value="ECO:0007669"/>
    <property type="project" value="InterPro"/>
</dbReference>